<evidence type="ECO:0000259" key="1">
    <source>
        <dbReference type="Pfam" id="PF08279"/>
    </source>
</evidence>
<dbReference type="InterPro" id="IPR057727">
    <property type="entry name" value="WCX_dom"/>
</dbReference>
<evidence type="ECO:0000313" key="4">
    <source>
        <dbReference type="EMBL" id="QOP45890.1"/>
    </source>
</evidence>
<dbReference type="PANTHER" id="PTHR34580:SF1">
    <property type="entry name" value="PROTEIN PAFC"/>
    <property type="match status" value="1"/>
</dbReference>
<dbReference type="InterPro" id="IPR051534">
    <property type="entry name" value="CBASS_pafABC_assoc_protein"/>
</dbReference>
<protein>
    <submittedName>
        <fullName evidence="4">WYL domain-containing protein</fullName>
    </submittedName>
</protein>
<feature type="domain" description="WCX" evidence="3">
    <location>
        <begin position="225"/>
        <end position="302"/>
    </location>
</feature>
<dbReference type="AlphaFoldDB" id="A0A7M1B847"/>
<organism evidence="4 5">
    <name type="scientific">Sulfurimonas paralvinellae</name>
    <dbReference type="NCBI Taxonomy" id="317658"/>
    <lineage>
        <taxon>Bacteria</taxon>
        <taxon>Pseudomonadati</taxon>
        <taxon>Campylobacterota</taxon>
        <taxon>Epsilonproteobacteria</taxon>
        <taxon>Campylobacterales</taxon>
        <taxon>Sulfurimonadaceae</taxon>
        <taxon>Sulfurimonas</taxon>
    </lineage>
</organism>
<evidence type="ECO:0000259" key="3">
    <source>
        <dbReference type="Pfam" id="PF25583"/>
    </source>
</evidence>
<keyword evidence="5" id="KW-1185">Reference proteome</keyword>
<gene>
    <name evidence="4" type="ORF">FM071_06130</name>
</gene>
<dbReference type="Proteomes" id="UP000593580">
    <property type="component" value="Chromosome"/>
</dbReference>
<dbReference type="InterPro" id="IPR013196">
    <property type="entry name" value="HTH_11"/>
</dbReference>
<dbReference type="RefSeq" id="WP_193109885.1">
    <property type="nucleotide sequence ID" value="NZ_CP041406.1"/>
</dbReference>
<dbReference type="Pfam" id="PF25583">
    <property type="entry name" value="WCX"/>
    <property type="match status" value="1"/>
</dbReference>
<evidence type="ECO:0000259" key="2">
    <source>
        <dbReference type="Pfam" id="PF13280"/>
    </source>
</evidence>
<dbReference type="InterPro" id="IPR036388">
    <property type="entry name" value="WH-like_DNA-bd_sf"/>
</dbReference>
<proteinExistence type="predicted"/>
<evidence type="ECO:0000313" key="5">
    <source>
        <dbReference type="Proteomes" id="UP000593580"/>
    </source>
</evidence>
<dbReference type="PANTHER" id="PTHR34580">
    <property type="match status" value="1"/>
</dbReference>
<reference evidence="4 5" key="1">
    <citation type="submission" date="2019-07" db="EMBL/GenBank/DDBJ databases">
        <title>Sulfurimonas paralvinellae sp. nov., a novel mesophilic, hydrogen- and sulfur-oxidizing chemolithoautotroph within the Epsilonproteo- bacteria isolated from a deep-sea hydrothermal vent polychaete nest, reclassification of Thiomicrospira denitrificans as Sulfurimonas denitrificans comb. nov. and emended description of the genus Sulfurimonas.</title>
        <authorList>
            <person name="Wang S."/>
            <person name="Jiang L."/>
            <person name="Shao Z."/>
        </authorList>
    </citation>
    <scope>NUCLEOTIDE SEQUENCE [LARGE SCALE GENOMIC DNA]</scope>
    <source>
        <strain evidence="4 5">GO25</strain>
    </source>
</reference>
<dbReference type="Pfam" id="PF08279">
    <property type="entry name" value="HTH_11"/>
    <property type="match status" value="1"/>
</dbReference>
<dbReference type="Gene3D" id="1.10.10.10">
    <property type="entry name" value="Winged helix-like DNA-binding domain superfamily/Winged helix DNA-binding domain"/>
    <property type="match status" value="1"/>
</dbReference>
<sequence>MAYKHDYDKILTRLTVILSKLNDGEALSVKELAKEFNTSERTIQRDFNERLASFPIYQEKKKWKMQEGYKIEKTQSLEDEIVLDIMEKITEGIGGKFSTKAHKLLSKIKNEDFNPIYTKLNIEDISDKFGDIQVLETAIREKKELQCFYSNEKHELYTTTIQPLKIVNFEGFWYLIALQDDILKKYYLKNISQPKLLEVTFEPEDELEKLLDNSLSIWFQRDNEPFEVKLYADKLATKYFKRRPLPTQKIDSLNSDDTMEFSVTITHEMEILPIVKYWIPRLYILAPQWIKEMVEDDLQEYLEASRFIIED</sequence>
<dbReference type="KEGG" id="spal:FM071_06130"/>
<feature type="domain" description="Helix-turn-helix type 11" evidence="1">
    <location>
        <begin position="13"/>
        <end position="62"/>
    </location>
</feature>
<dbReference type="EMBL" id="CP041406">
    <property type="protein sequence ID" value="QOP45890.1"/>
    <property type="molecule type" value="Genomic_DNA"/>
</dbReference>
<name>A0A7M1B847_9BACT</name>
<dbReference type="InterPro" id="IPR026881">
    <property type="entry name" value="WYL_dom"/>
</dbReference>
<dbReference type="Pfam" id="PF13280">
    <property type="entry name" value="WYL"/>
    <property type="match status" value="1"/>
</dbReference>
<feature type="domain" description="WYL" evidence="2">
    <location>
        <begin position="133"/>
        <end position="193"/>
    </location>
</feature>
<dbReference type="PROSITE" id="PS52050">
    <property type="entry name" value="WYL"/>
    <property type="match status" value="1"/>
</dbReference>
<accession>A0A7M1B847</accession>